<feature type="compositionally biased region" description="Polar residues" evidence="1">
    <location>
        <begin position="8"/>
        <end position="36"/>
    </location>
</feature>
<sequence length="36" mass="3918">MGLYISRPFNTKPAQQQAERTPSPTMLSGLTPQASI</sequence>
<reference evidence="2" key="2">
    <citation type="journal article" date="2015" name="Data Brief">
        <title>Shoot transcriptome of the giant reed, Arundo donax.</title>
        <authorList>
            <person name="Barrero R.A."/>
            <person name="Guerrero F.D."/>
            <person name="Moolhuijzen P."/>
            <person name="Goolsby J.A."/>
            <person name="Tidwell J."/>
            <person name="Bellgard S.E."/>
            <person name="Bellgard M.I."/>
        </authorList>
    </citation>
    <scope>NUCLEOTIDE SEQUENCE</scope>
    <source>
        <tissue evidence="2">Shoot tissue taken approximately 20 cm above the soil surface</tissue>
    </source>
</reference>
<dbReference type="EMBL" id="GBRH01179959">
    <property type="protein sequence ID" value="JAE17937.1"/>
    <property type="molecule type" value="Transcribed_RNA"/>
</dbReference>
<feature type="region of interest" description="Disordered" evidence="1">
    <location>
        <begin position="1"/>
        <end position="36"/>
    </location>
</feature>
<accession>A0A0A9G092</accession>
<organism evidence="2">
    <name type="scientific">Arundo donax</name>
    <name type="common">Giant reed</name>
    <name type="synonym">Donax arundinaceus</name>
    <dbReference type="NCBI Taxonomy" id="35708"/>
    <lineage>
        <taxon>Eukaryota</taxon>
        <taxon>Viridiplantae</taxon>
        <taxon>Streptophyta</taxon>
        <taxon>Embryophyta</taxon>
        <taxon>Tracheophyta</taxon>
        <taxon>Spermatophyta</taxon>
        <taxon>Magnoliopsida</taxon>
        <taxon>Liliopsida</taxon>
        <taxon>Poales</taxon>
        <taxon>Poaceae</taxon>
        <taxon>PACMAD clade</taxon>
        <taxon>Arundinoideae</taxon>
        <taxon>Arundineae</taxon>
        <taxon>Arundo</taxon>
    </lineage>
</organism>
<protein>
    <submittedName>
        <fullName evidence="2">Uncharacterized protein</fullName>
    </submittedName>
</protein>
<proteinExistence type="predicted"/>
<reference evidence="2" key="1">
    <citation type="submission" date="2014-09" db="EMBL/GenBank/DDBJ databases">
        <authorList>
            <person name="Magalhaes I.L.F."/>
            <person name="Oliveira U."/>
            <person name="Santos F.R."/>
            <person name="Vidigal T.H.D.A."/>
            <person name="Brescovit A.D."/>
            <person name="Santos A.J."/>
        </authorList>
    </citation>
    <scope>NUCLEOTIDE SEQUENCE</scope>
    <source>
        <tissue evidence="2">Shoot tissue taken approximately 20 cm above the soil surface</tissue>
    </source>
</reference>
<evidence type="ECO:0000313" key="2">
    <source>
        <dbReference type="EMBL" id="JAE17937.1"/>
    </source>
</evidence>
<dbReference type="AlphaFoldDB" id="A0A0A9G092"/>
<evidence type="ECO:0000256" key="1">
    <source>
        <dbReference type="SAM" id="MobiDB-lite"/>
    </source>
</evidence>
<name>A0A0A9G092_ARUDO</name>